<proteinExistence type="predicted"/>
<feature type="non-terminal residue" evidence="2">
    <location>
        <position position="58"/>
    </location>
</feature>
<name>A0A939JMS8_9ACTN</name>
<sequence length="58" mass="6170">MAEIIQRDGTWTFDGDTVRIVPGRDRGVGLLRQTLGELAVPLGALAGISYETGKKGGR</sequence>
<gene>
    <name evidence="2" type="ORF">J0695_39345</name>
</gene>
<comment type="caution">
    <text evidence="2">The sequence shown here is derived from an EMBL/GenBank/DDBJ whole genome shotgun (WGS) entry which is preliminary data.</text>
</comment>
<reference evidence="2" key="1">
    <citation type="submission" date="2021-03" db="EMBL/GenBank/DDBJ databases">
        <title>Streptomyces poriferae sp. nov., a novel marine sponge-derived Actinobacteria species with anti-MRSA activity.</title>
        <authorList>
            <person name="Sandoval-Powers M."/>
            <person name="Kralova S."/>
            <person name="Nguyen G.-S."/>
            <person name="Fawwal D."/>
            <person name="Degnes K."/>
            <person name="Klinkenberg G."/>
            <person name="Sletta H."/>
            <person name="Wentzel A."/>
            <person name="Liles M.R."/>
        </authorList>
    </citation>
    <scope>NUCLEOTIDE SEQUENCE</scope>
    <source>
        <strain evidence="2">DSM 41794</strain>
    </source>
</reference>
<dbReference type="Pfam" id="PF14472">
    <property type="entry name" value="DUF4429"/>
    <property type="match status" value="1"/>
</dbReference>
<evidence type="ECO:0000259" key="1">
    <source>
        <dbReference type="Pfam" id="PF14472"/>
    </source>
</evidence>
<keyword evidence="3" id="KW-1185">Reference proteome</keyword>
<feature type="domain" description="DUF4429" evidence="1">
    <location>
        <begin position="11"/>
        <end position="57"/>
    </location>
</feature>
<dbReference type="Proteomes" id="UP000664167">
    <property type="component" value="Unassembled WGS sequence"/>
</dbReference>
<organism evidence="2 3">
    <name type="scientific">Streptomyces beijiangensis</name>
    <dbReference type="NCBI Taxonomy" id="163361"/>
    <lineage>
        <taxon>Bacteria</taxon>
        <taxon>Bacillati</taxon>
        <taxon>Actinomycetota</taxon>
        <taxon>Actinomycetes</taxon>
        <taxon>Kitasatosporales</taxon>
        <taxon>Streptomycetaceae</taxon>
        <taxon>Streptomyces</taxon>
    </lineage>
</organism>
<dbReference type="EMBL" id="JAFLRJ010000833">
    <property type="protein sequence ID" value="MBO0517760.1"/>
    <property type="molecule type" value="Genomic_DNA"/>
</dbReference>
<dbReference type="InterPro" id="IPR027860">
    <property type="entry name" value="DUF4429"/>
</dbReference>
<accession>A0A939JMS8</accession>
<protein>
    <submittedName>
        <fullName evidence="2">DUF4429 domain-containing protein</fullName>
    </submittedName>
</protein>
<evidence type="ECO:0000313" key="3">
    <source>
        <dbReference type="Proteomes" id="UP000664167"/>
    </source>
</evidence>
<evidence type="ECO:0000313" key="2">
    <source>
        <dbReference type="EMBL" id="MBO0517760.1"/>
    </source>
</evidence>
<dbReference type="RefSeq" id="WP_206969647.1">
    <property type="nucleotide sequence ID" value="NZ_JAFLRJ010000833.1"/>
</dbReference>
<dbReference type="AlphaFoldDB" id="A0A939JMS8"/>